<gene>
    <name evidence="2" type="ORF">KFK09_005260</name>
</gene>
<keyword evidence="3" id="KW-1185">Reference proteome</keyword>
<dbReference type="Proteomes" id="UP000829196">
    <property type="component" value="Unassembled WGS sequence"/>
</dbReference>
<evidence type="ECO:0000256" key="1">
    <source>
        <dbReference type="ARBA" id="ARBA00005437"/>
    </source>
</evidence>
<dbReference type="PANTHER" id="PTHR31087">
    <property type="match status" value="1"/>
</dbReference>
<dbReference type="AlphaFoldDB" id="A0A8T3C040"/>
<dbReference type="SUPFAM" id="SSF54518">
    <property type="entry name" value="Tubby C-terminal domain-like"/>
    <property type="match status" value="1"/>
</dbReference>
<sequence>MEGTGIRGAKVIVGKQYCEDEERELTVRKTSLFFSGDGFAAYDHHTGELVFRLDTYARGPGSLIDELVLMDPFGASIITLRRKWPSLHNRWEGFLGERAEGQKPLFTVRRSSIFGGDRAGVTVEVHGGGSADDVAAEYRVEGSFAARCCRVFFEGEEEGELVAEIKRKVDPCAHVILGRDVFCLSLRPLVDAAFIMGLVIVLDRISGDDDIGAGVDPAAVAAVEVVDADVREMNGNGLKF</sequence>
<organism evidence="2 3">
    <name type="scientific">Dendrobium nobile</name>
    <name type="common">Orchid</name>
    <dbReference type="NCBI Taxonomy" id="94219"/>
    <lineage>
        <taxon>Eukaryota</taxon>
        <taxon>Viridiplantae</taxon>
        <taxon>Streptophyta</taxon>
        <taxon>Embryophyta</taxon>
        <taxon>Tracheophyta</taxon>
        <taxon>Spermatophyta</taxon>
        <taxon>Magnoliopsida</taxon>
        <taxon>Liliopsida</taxon>
        <taxon>Asparagales</taxon>
        <taxon>Orchidaceae</taxon>
        <taxon>Epidendroideae</taxon>
        <taxon>Malaxideae</taxon>
        <taxon>Dendrobiinae</taxon>
        <taxon>Dendrobium</taxon>
    </lineage>
</organism>
<dbReference type="Gene3D" id="2.40.160.200">
    <property type="entry name" value="LURP1-related"/>
    <property type="match status" value="1"/>
</dbReference>
<dbReference type="Pfam" id="PF04525">
    <property type="entry name" value="LOR"/>
    <property type="match status" value="1"/>
</dbReference>
<evidence type="ECO:0000313" key="3">
    <source>
        <dbReference type="Proteomes" id="UP000829196"/>
    </source>
</evidence>
<dbReference type="InterPro" id="IPR025659">
    <property type="entry name" value="Tubby-like_C"/>
</dbReference>
<comment type="similarity">
    <text evidence="1">Belongs to the LOR family.</text>
</comment>
<protein>
    <recommendedName>
        <fullName evidence="4">Protein LURP-one-related 5-like</fullName>
    </recommendedName>
</protein>
<reference evidence="2" key="1">
    <citation type="journal article" date="2022" name="Front. Genet.">
        <title>Chromosome-Scale Assembly of the Dendrobium nobile Genome Provides Insights Into the Molecular Mechanism of the Biosynthesis of the Medicinal Active Ingredient of Dendrobium.</title>
        <authorList>
            <person name="Xu Q."/>
            <person name="Niu S.-C."/>
            <person name="Li K.-L."/>
            <person name="Zheng P.-J."/>
            <person name="Zhang X.-J."/>
            <person name="Jia Y."/>
            <person name="Liu Y."/>
            <person name="Niu Y.-X."/>
            <person name="Yu L.-H."/>
            <person name="Chen D.-F."/>
            <person name="Zhang G.-Q."/>
        </authorList>
    </citation>
    <scope>NUCLEOTIDE SEQUENCE</scope>
    <source>
        <tissue evidence="2">Leaf</tissue>
    </source>
</reference>
<evidence type="ECO:0008006" key="4">
    <source>
        <dbReference type="Google" id="ProtNLM"/>
    </source>
</evidence>
<proteinExistence type="inferred from homology"/>
<name>A0A8T3C040_DENNO</name>
<comment type="caution">
    <text evidence="2">The sequence shown here is derived from an EMBL/GenBank/DDBJ whole genome shotgun (WGS) entry which is preliminary data.</text>
</comment>
<dbReference type="OrthoDB" id="677463at2759"/>
<dbReference type="InterPro" id="IPR007612">
    <property type="entry name" value="LOR"/>
</dbReference>
<dbReference type="InterPro" id="IPR038595">
    <property type="entry name" value="LOR_sf"/>
</dbReference>
<evidence type="ECO:0000313" key="2">
    <source>
        <dbReference type="EMBL" id="KAI0522873.1"/>
    </source>
</evidence>
<dbReference type="EMBL" id="JAGYWB010000005">
    <property type="protein sequence ID" value="KAI0522873.1"/>
    <property type="molecule type" value="Genomic_DNA"/>
</dbReference>
<dbReference type="PANTHER" id="PTHR31087:SF60">
    <property type="entry name" value="PROTEIN LURP-ONE-RELATED 5"/>
    <property type="match status" value="1"/>
</dbReference>
<dbReference type="SMR" id="A0A8T3C040"/>
<accession>A0A8T3C040</accession>